<keyword evidence="3" id="KW-1185">Reference proteome</keyword>
<reference evidence="2 3" key="1">
    <citation type="submission" date="2021-01" db="EMBL/GenBank/DDBJ databases">
        <title>Chryseolinea sp. Jin1 Genome sequencing and assembly.</title>
        <authorList>
            <person name="Kim I."/>
        </authorList>
    </citation>
    <scope>NUCLEOTIDE SEQUENCE [LARGE SCALE GENOMIC DNA]</scope>
    <source>
        <strain evidence="2 3">Jin1</strain>
    </source>
</reference>
<dbReference type="InterPro" id="IPR032710">
    <property type="entry name" value="NTF2-like_dom_sf"/>
</dbReference>
<organism evidence="2 3">
    <name type="scientific">Chryseolinea lacunae</name>
    <dbReference type="NCBI Taxonomy" id="2801331"/>
    <lineage>
        <taxon>Bacteria</taxon>
        <taxon>Pseudomonadati</taxon>
        <taxon>Bacteroidota</taxon>
        <taxon>Cytophagia</taxon>
        <taxon>Cytophagales</taxon>
        <taxon>Fulvivirgaceae</taxon>
        <taxon>Chryseolinea</taxon>
    </lineage>
</organism>
<gene>
    <name evidence="2" type="ORF">JI741_08300</name>
</gene>
<accession>A0ABS1KPG5</accession>
<proteinExistence type="predicted"/>
<dbReference type="EMBL" id="JAERRB010000002">
    <property type="protein sequence ID" value="MBL0741218.1"/>
    <property type="molecule type" value="Genomic_DNA"/>
</dbReference>
<protein>
    <submittedName>
        <fullName evidence="2">Ester cyclase</fullName>
    </submittedName>
</protein>
<keyword evidence="1" id="KW-0732">Signal</keyword>
<evidence type="ECO:0000313" key="2">
    <source>
        <dbReference type="EMBL" id="MBL0741218.1"/>
    </source>
</evidence>
<dbReference type="SUPFAM" id="SSF54427">
    <property type="entry name" value="NTF2-like"/>
    <property type="match status" value="1"/>
</dbReference>
<dbReference type="InterPro" id="IPR009959">
    <property type="entry name" value="Cyclase_SnoaL-like"/>
</dbReference>
<dbReference type="Pfam" id="PF07366">
    <property type="entry name" value="SnoaL"/>
    <property type="match status" value="1"/>
</dbReference>
<evidence type="ECO:0000313" key="3">
    <source>
        <dbReference type="Proteomes" id="UP000613030"/>
    </source>
</evidence>
<feature type="signal peptide" evidence="1">
    <location>
        <begin position="1"/>
        <end position="17"/>
    </location>
</feature>
<dbReference type="Gene3D" id="3.10.450.50">
    <property type="match status" value="1"/>
</dbReference>
<dbReference type="RefSeq" id="WP_202008574.1">
    <property type="nucleotide sequence ID" value="NZ_JAERRB010000002.1"/>
</dbReference>
<feature type="chain" id="PRO_5047210998" evidence="1">
    <location>
        <begin position="18"/>
        <end position="182"/>
    </location>
</feature>
<dbReference type="PROSITE" id="PS51257">
    <property type="entry name" value="PROKAR_LIPOPROTEIN"/>
    <property type="match status" value="1"/>
</dbReference>
<dbReference type="Proteomes" id="UP000613030">
    <property type="component" value="Unassembled WGS sequence"/>
</dbReference>
<evidence type="ECO:0000256" key="1">
    <source>
        <dbReference type="SAM" id="SignalP"/>
    </source>
</evidence>
<comment type="caution">
    <text evidence="2">The sequence shown here is derived from an EMBL/GenBank/DDBJ whole genome shotgun (WGS) entry which is preliminary data.</text>
</comment>
<name>A0ABS1KPG5_9BACT</name>
<sequence>MKGLSVLVTIIIVMAMAACDTPTVPEDDNTSAVGEENKAIVDKYIQASLTGDVGTMEQFMAPNFKDHGPVKGDTTSRSRYLERTQKNWQETFASMKYNRISALAHTEEAGPLKGDWVLEWGTLGVTYKNGRPPVSIKIHVVYKIKDGKIVYSSSYYNEADALKQQGYAFVLKDEPVKEKVID</sequence>